<keyword evidence="12" id="KW-1185">Reference proteome</keyword>
<keyword evidence="7 9" id="KW-0482">Metalloprotease</keyword>
<comment type="cofactor">
    <cofactor evidence="9">
        <name>Zn(2+)</name>
        <dbReference type="ChEBI" id="CHEBI:29105"/>
    </cofactor>
    <text evidence="9">Binds 1 zinc ion per subunit.</text>
</comment>
<evidence type="ECO:0000256" key="5">
    <source>
        <dbReference type="ARBA" id="ARBA00022833"/>
    </source>
</evidence>
<feature type="binding site" evidence="9">
    <location>
        <position position="149"/>
    </location>
    <ligand>
        <name>Zn(2+)</name>
        <dbReference type="ChEBI" id="CHEBI:29105"/>
        <note>catalytic</note>
    </ligand>
</feature>
<evidence type="ECO:0000256" key="3">
    <source>
        <dbReference type="ARBA" id="ARBA00022723"/>
    </source>
</evidence>
<feature type="binding site" evidence="9">
    <location>
        <position position="217"/>
    </location>
    <ligand>
        <name>Zn(2+)</name>
        <dbReference type="ChEBI" id="CHEBI:29105"/>
        <note>catalytic</note>
    </ligand>
</feature>
<gene>
    <name evidence="11" type="ORF">RM545_04890</name>
</gene>
<dbReference type="EMBL" id="JAVRHO010000005">
    <property type="protein sequence ID" value="MDT0646018.1"/>
    <property type="molecule type" value="Genomic_DNA"/>
</dbReference>
<dbReference type="SUPFAM" id="SSF55166">
    <property type="entry name" value="Hedgehog/DD-peptidase"/>
    <property type="match status" value="1"/>
</dbReference>
<keyword evidence="3 9" id="KW-0479">Metal-binding</keyword>
<feature type="site" description="Transition state stabilizer" evidence="9">
    <location>
        <position position="104"/>
    </location>
</feature>
<evidence type="ECO:0000256" key="1">
    <source>
        <dbReference type="ARBA" id="ARBA00001362"/>
    </source>
</evidence>
<keyword evidence="4 9" id="KW-0378">Hydrolase</keyword>
<evidence type="ECO:0000256" key="2">
    <source>
        <dbReference type="ARBA" id="ARBA00022670"/>
    </source>
</evidence>
<keyword evidence="5 9" id="KW-0862">Zinc</keyword>
<dbReference type="InterPro" id="IPR009045">
    <property type="entry name" value="Zn_M74/Hedgehog-like"/>
</dbReference>
<comment type="function">
    <text evidence="9 10">Catalyzes hydrolysis of the D-alanyl-D-alanine dipeptide.</text>
</comment>
<proteinExistence type="inferred from homology"/>
<dbReference type="PIRSF" id="PIRSF026671">
    <property type="entry name" value="AA_dipeptidase"/>
    <property type="match status" value="1"/>
</dbReference>
<dbReference type="Pfam" id="PF01427">
    <property type="entry name" value="Peptidase_M15"/>
    <property type="match status" value="1"/>
</dbReference>
<feature type="active site" description="Proton donor/acceptor" evidence="9">
    <location>
        <position position="214"/>
    </location>
</feature>
<protein>
    <recommendedName>
        <fullName evidence="9 10">D-alanyl-D-alanine dipeptidase</fullName>
        <shortName evidence="9 10">D-Ala-D-Ala dipeptidase</shortName>
        <ecNumber evidence="9 10">3.4.13.22</ecNumber>
    </recommendedName>
</protein>
<evidence type="ECO:0000256" key="6">
    <source>
        <dbReference type="ARBA" id="ARBA00022997"/>
    </source>
</evidence>
<evidence type="ECO:0000256" key="10">
    <source>
        <dbReference type="PIRNR" id="PIRNR026671"/>
    </source>
</evidence>
<sequence>MDKHVTFFGQLNHLFLALSLLMNVNFSEAQEHQLLENFVYVHKVVPDITLEIRYCGANNFMGKPVDAYRESVAILTKPAAKALIQVQEELQNKGYRLKIFDAYRPQSAVNQFVEWAKDEADTINKNNFYPEIDKRNLFVLGYIASRSGHSRGSTVDLTIIDSETGEELDMGSRYDFFGSISSHNSTEISKEQKENRLMLKHLMIKNGFRPYAEEWWHYTLRNEPYPDTYFDFPVE</sequence>
<dbReference type="RefSeq" id="WP_311494202.1">
    <property type="nucleotide sequence ID" value="NZ_JAVRHO010000005.1"/>
</dbReference>
<evidence type="ECO:0000313" key="11">
    <source>
        <dbReference type="EMBL" id="MDT0646018.1"/>
    </source>
</evidence>
<dbReference type="CDD" id="cd14817">
    <property type="entry name" value="D-Ala-D-Ala_dipeptidase_VanX"/>
    <property type="match status" value="1"/>
</dbReference>
<feature type="binding site" evidence="9">
    <location>
        <position position="156"/>
    </location>
    <ligand>
        <name>Zn(2+)</name>
        <dbReference type="ChEBI" id="CHEBI:29105"/>
        <note>catalytic</note>
    </ligand>
</feature>
<organism evidence="11 12">
    <name type="scientific">Autumnicola lenta</name>
    <dbReference type="NCBI Taxonomy" id="3075593"/>
    <lineage>
        <taxon>Bacteria</taxon>
        <taxon>Pseudomonadati</taxon>
        <taxon>Bacteroidota</taxon>
        <taxon>Flavobacteriia</taxon>
        <taxon>Flavobacteriales</taxon>
        <taxon>Flavobacteriaceae</taxon>
        <taxon>Autumnicola</taxon>
    </lineage>
</organism>
<dbReference type="EC" id="3.4.13.22" evidence="9 10"/>
<evidence type="ECO:0000256" key="7">
    <source>
        <dbReference type="ARBA" id="ARBA00023049"/>
    </source>
</evidence>
<comment type="catalytic activity">
    <reaction evidence="1 9 10">
        <text>D-alanyl-D-alanine + H2O = 2 D-alanine</text>
        <dbReference type="Rhea" id="RHEA:20661"/>
        <dbReference type="ChEBI" id="CHEBI:15377"/>
        <dbReference type="ChEBI" id="CHEBI:57416"/>
        <dbReference type="ChEBI" id="CHEBI:57822"/>
        <dbReference type="EC" id="3.4.13.22"/>
    </reaction>
</comment>
<dbReference type="Proteomes" id="UP001245285">
    <property type="component" value="Unassembled WGS sequence"/>
</dbReference>
<evidence type="ECO:0000256" key="4">
    <source>
        <dbReference type="ARBA" id="ARBA00022801"/>
    </source>
</evidence>
<keyword evidence="2 9" id="KW-0645">Protease</keyword>
<keyword evidence="6 9" id="KW-0224">Dipeptidase</keyword>
<accession>A0ABU3CIH3</accession>
<keyword evidence="8 10" id="KW-0961">Cell wall biogenesis/degradation</keyword>
<evidence type="ECO:0000313" key="12">
    <source>
        <dbReference type="Proteomes" id="UP001245285"/>
    </source>
</evidence>
<dbReference type="Gene3D" id="3.30.1380.10">
    <property type="match status" value="1"/>
</dbReference>
<comment type="similarity">
    <text evidence="9 10">Belongs to the peptidase M15D family.</text>
</comment>
<dbReference type="InterPro" id="IPR000755">
    <property type="entry name" value="A_A_dipeptidase"/>
</dbReference>
<evidence type="ECO:0000256" key="9">
    <source>
        <dbReference type="HAMAP-Rule" id="MF_01924"/>
    </source>
</evidence>
<dbReference type="PANTHER" id="PTHR43126:SF1">
    <property type="entry name" value="D-ALANYL-D-ALANINE DIPEPTIDASE"/>
    <property type="match status" value="1"/>
</dbReference>
<dbReference type="PANTHER" id="PTHR43126">
    <property type="entry name" value="D-ALANYL-D-ALANINE DIPEPTIDASE"/>
    <property type="match status" value="1"/>
</dbReference>
<name>A0ABU3CIH3_9FLAO</name>
<comment type="caution">
    <text evidence="11">The sequence shown here is derived from an EMBL/GenBank/DDBJ whole genome shotgun (WGS) entry which is preliminary data.</text>
</comment>
<evidence type="ECO:0000256" key="8">
    <source>
        <dbReference type="ARBA" id="ARBA00023316"/>
    </source>
</evidence>
<reference evidence="11 12" key="1">
    <citation type="submission" date="2023-09" db="EMBL/GenBank/DDBJ databases">
        <authorList>
            <person name="Rey-Velasco X."/>
        </authorList>
    </citation>
    <scope>NUCLEOTIDE SEQUENCE [LARGE SCALE GENOMIC DNA]</scope>
    <source>
        <strain evidence="11 12">F260</strain>
    </source>
</reference>
<dbReference type="HAMAP" id="MF_01924">
    <property type="entry name" value="A_A_dipeptidase"/>
    <property type="match status" value="1"/>
</dbReference>